<proteinExistence type="predicted"/>
<dbReference type="RefSeq" id="WP_091644566.1">
    <property type="nucleotide sequence ID" value="NZ_FOEG01000005.1"/>
</dbReference>
<evidence type="ECO:0000313" key="2">
    <source>
        <dbReference type="Proteomes" id="UP000199657"/>
    </source>
</evidence>
<evidence type="ECO:0008006" key="3">
    <source>
        <dbReference type="Google" id="ProtNLM"/>
    </source>
</evidence>
<protein>
    <recommendedName>
        <fullName evidence="3">HprK-related kinase A</fullName>
    </recommendedName>
</protein>
<dbReference type="AlphaFoldDB" id="A0A1H8U534"/>
<dbReference type="Gene3D" id="3.40.50.300">
    <property type="entry name" value="P-loop containing nucleotide triphosphate hydrolases"/>
    <property type="match status" value="1"/>
</dbReference>
<evidence type="ECO:0000313" key="1">
    <source>
        <dbReference type="EMBL" id="SEO98349.1"/>
    </source>
</evidence>
<dbReference type="SUPFAM" id="SSF53795">
    <property type="entry name" value="PEP carboxykinase-like"/>
    <property type="match status" value="1"/>
</dbReference>
<dbReference type="NCBIfam" id="TIGR04352">
    <property type="entry name" value="HprK_rel_A"/>
    <property type="match status" value="1"/>
</dbReference>
<dbReference type="STRING" id="406100.SAMN04488052_105188"/>
<organism evidence="1 2">
    <name type="scientific">Aquisalimonas asiatica</name>
    <dbReference type="NCBI Taxonomy" id="406100"/>
    <lineage>
        <taxon>Bacteria</taxon>
        <taxon>Pseudomonadati</taxon>
        <taxon>Pseudomonadota</taxon>
        <taxon>Gammaproteobacteria</taxon>
        <taxon>Chromatiales</taxon>
        <taxon>Ectothiorhodospiraceae</taxon>
        <taxon>Aquisalimonas</taxon>
    </lineage>
</organism>
<dbReference type="EMBL" id="FOEG01000005">
    <property type="protein sequence ID" value="SEO98349.1"/>
    <property type="molecule type" value="Genomic_DNA"/>
</dbReference>
<keyword evidence="2" id="KW-1185">Reference proteome</keyword>
<dbReference type="OrthoDB" id="4544211at2"/>
<dbReference type="InterPro" id="IPR027417">
    <property type="entry name" value="P-loop_NTPase"/>
</dbReference>
<dbReference type="Proteomes" id="UP000199657">
    <property type="component" value="Unassembled WGS sequence"/>
</dbReference>
<sequence length="301" mass="32862">MRVAELGGDGVRRALSGCGLSLVTGGLTTRIRTRISGVAESLEQLYAAFPVAPDDGFADFHCTLRAPRTLRRWYRPQVLFLADGRSVFKPLAFHQAFPMLEWGMNWCIGTQLRHQLVLHAASLERNGRALIMPAPPMSGKSTLTAALANSGWRLLTDESTLVDLAGGRVSGPARPVSLKNASIDVIRSFAPAAHLSEPCHDTLKGTVAHMRPPDDSVHRAGEPAQPAWVVFPRFEPGASTRLVRKPAGEAFLQVAANAFNYPALGRIGFHALADLMEQVETYEFVYSRLEEAIEVFHGLRS</sequence>
<reference evidence="1 2" key="1">
    <citation type="submission" date="2016-10" db="EMBL/GenBank/DDBJ databases">
        <authorList>
            <person name="de Groot N.N."/>
        </authorList>
    </citation>
    <scope>NUCLEOTIDE SEQUENCE [LARGE SCALE GENOMIC DNA]</scope>
    <source>
        <strain evidence="1 2">CGMCC 1.6291</strain>
    </source>
</reference>
<dbReference type="InterPro" id="IPR027600">
    <property type="entry name" value="HprK-rel_A"/>
</dbReference>
<gene>
    <name evidence="1" type="ORF">SAMN04488052_105188</name>
</gene>
<accession>A0A1H8U534</accession>
<name>A0A1H8U534_9GAMM</name>